<gene>
    <name evidence="2" type="ORF">IMCC14465_02820</name>
</gene>
<dbReference type="Pfam" id="PF00534">
    <property type="entry name" value="Glycos_transf_1"/>
    <property type="match status" value="1"/>
</dbReference>
<reference evidence="2 3" key="1">
    <citation type="journal article" date="2012" name="J. Bacteriol.">
        <title>Genome Sequence of Strain IMCC14465, Isolated from the East Sea, Belonging to the PS1 Clade of Alphaproteobacteria.</title>
        <authorList>
            <person name="Yang S.J."/>
            <person name="Kang I."/>
            <person name="Cho J.C."/>
        </authorList>
    </citation>
    <scope>NUCLEOTIDE SEQUENCE [LARGE SCALE GENOMIC DNA]</scope>
    <source>
        <strain evidence="2 3">IMCC14465</strain>
    </source>
</reference>
<name>J9DIF5_9PROT</name>
<sequence>MIVSITTDRKAGGLANSLVSYSKALDLIGQQHLVLIPETAPVIKTLETLDNVETIKLNKTKLVFHIVTRFLFSKKLKNALKDCDLILVHNAKFMKHFKRFKHKVAYVNHTGKLRYTVHEAFNIFITSAGLKKFLKAYPNNKSTNKVISHGFDLSENSSQSSAISSEDSDKTLNIMSAGRFLEKKGFQTLIDAASILKKTHANIHIYLYGEGPFLPNLKQQAKSLALENVIFMGWHANLHEEFNKYDAYCSPSLMESFGLATGEAMMHGLPVIATKTDGALEMFPETTETKTEDYGGILVDFTAPEQLAHAMLRLGDDALSKKMGENAKKNIHDNFSLERLSQDLEAFIAEVNQHK</sequence>
<comment type="caution">
    <text evidence="2">The sequence shown here is derived from an EMBL/GenBank/DDBJ whole genome shotgun (WGS) entry which is preliminary data.</text>
</comment>
<dbReference type="OrthoDB" id="529131at2"/>
<keyword evidence="3" id="KW-1185">Reference proteome</keyword>
<proteinExistence type="predicted"/>
<dbReference type="Gene3D" id="3.40.50.2000">
    <property type="entry name" value="Glycogen Phosphorylase B"/>
    <property type="match status" value="2"/>
</dbReference>
<dbReference type="CDD" id="cd03801">
    <property type="entry name" value="GT4_PimA-like"/>
    <property type="match status" value="1"/>
</dbReference>
<dbReference type="InterPro" id="IPR001296">
    <property type="entry name" value="Glyco_trans_1"/>
</dbReference>
<feature type="domain" description="Glycosyl transferase family 1" evidence="1">
    <location>
        <begin position="169"/>
        <end position="329"/>
    </location>
</feature>
<accession>J9DIF5</accession>
<evidence type="ECO:0000313" key="2">
    <source>
        <dbReference type="EMBL" id="EJW21888.1"/>
    </source>
</evidence>
<dbReference type="PANTHER" id="PTHR12526">
    <property type="entry name" value="GLYCOSYLTRANSFERASE"/>
    <property type="match status" value="1"/>
</dbReference>
<evidence type="ECO:0000313" key="3">
    <source>
        <dbReference type="Proteomes" id="UP000004836"/>
    </source>
</evidence>
<dbReference type="AlphaFoldDB" id="J9DIF5"/>
<dbReference type="SUPFAM" id="SSF53756">
    <property type="entry name" value="UDP-Glycosyltransferase/glycogen phosphorylase"/>
    <property type="match status" value="1"/>
</dbReference>
<dbReference type="eggNOG" id="COG0438">
    <property type="taxonomic scope" value="Bacteria"/>
</dbReference>
<organism evidence="2 3">
    <name type="scientific">alpha proteobacterium IMCC14465</name>
    <dbReference type="NCBI Taxonomy" id="1220535"/>
    <lineage>
        <taxon>Bacteria</taxon>
        <taxon>Pseudomonadati</taxon>
        <taxon>Pseudomonadota</taxon>
        <taxon>Alphaproteobacteria</taxon>
        <taxon>PS1 clade</taxon>
    </lineage>
</organism>
<dbReference type="Proteomes" id="UP000004836">
    <property type="component" value="Unassembled WGS sequence"/>
</dbReference>
<dbReference type="PANTHER" id="PTHR12526:SF630">
    <property type="entry name" value="GLYCOSYLTRANSFERASE"/>
    <property type="match status" value="1"/>
</dbReference>
<dbReference type="EMBL" id="ALYF01000002">
    <property type="protein sequence ID" value="EJW21888.1"/>
    <property type="molecule type" value="Genomic_DNA"/>
</dbReference>
<dbReference type="GO" id="GO:0016757">
    <property type="term" value="F:glycosyltransferase activity"/>
    <property type="evidence" value="ECO:0007669"/>
    <property type="project" value="InterPro"/>
</dbReference>
<protein>
    <recommendedName>
        <fullName evidence="1">Glycosyl transferase family 1 domain-containing protein</fullName>
    </recommendedName>
</protein>
<dbReference type="STRING" id="1220535.IMCC14465_02820"/>
<evidence type="ECO:0000259" key="1">
    <source>
        <dbReference type="Pfam" id="PF00534"/>
    </source>
</evidence>